<evidence type="ECO:0000256" key="1">
    <source>
        <dbReference type="SAM" id="Phobius"/>
    </source>
</evidence>
<evidence type="ECO:0000313" key="3">
    <source>
        <dbReference type="Proteomes" id="UP000091820"/>
    </source>
</evidence>
<keyword evidence="1" id="KW-0472">Membrane</keyword>
<reference evidence="2" key="2">
    <citation type="submission" date="2020-05" db="UniProtKB">
        <authorList>
            <consortium name="EnsemblMetazoa"/>
        </authorList>
    </citation>
    <scope>IDENTIFICATION</scope>
    <source>
        <strain evidence="2">IAEA</strain>
    </source>
</reference>
<dbReference type="VEuPathDB" id="VectorBase:GBRI036819"/>
<keyword evidence="3" id="KW-1185">Reference proteome</keyword>
<sequence length="143" mass="16403">MEKISEEYELFTPLSCLLIWFGFAASTYILQLKPRSERVESGIQYRNYMSALKNGTETQIFQIERSFVCLVLNRILSIFSITQYITEYLVISIYGSASSPAESSCLRIPNQIPTILNSNKTIKKNAFVIIENAIVRNLFIKMN</sequence>
<keyword evidence="1" id="KW-0812">Transmembrane</keyword>
<protein>
    <submittedName>
        <fullName evidence="2">Uncharacterized protein</fullName>
    </submittedName>
</protein>
<evidence type="ECO:0000313" key="2">
    <source>
        <dbReference type="EnsemblMetazoa" id="GBRI036819-PA"/>
    </source>
</evidence>
<reference evidence="3" key="1">
    <citation type="submission" date="2014-03" db="EMBL/GenBank/DDBJ databases">
        <authorList>
            <person name="Aksoy S."/>
            <person name="Warren W."/>
            <person name="Wilson R.K."/>
        </authorList>
    </citation>
    <scope>NUCLEOTIDE SEQUENCE [LARGE SCALE GENOMIC DNA]</scope>
    <source>
        <strain evidence="3">IAEA</strain>
    </source>
</reference>
<feature type="transmembrane region" description="Helical" evidence="1">
    <location>
        <begin position="12"/>
        <end position="30"/>
    </location>
</feature>
<dbReference type="EnsemblMetazoa" id="GBRI036819-RA">
    <property type="protein sequence ID" value="GBRI036819-PA"/>
    <property type="gene ID" value="GBRI036819"/>
</dbReference>
<dbReference type="Proteomes" id="UP000091820">
    <property type="component" value="Unassembled WGS sequence"/>
</dbReference>
<accession>A0A1A9WXZ8</accession>
<name>A0A1A9WXZ8_9MUSC</name>
<keyword evidence="1" id="KW-1133">Transmembrane helix</keyword>
<organism evidence="2 3">
    <name type="scientific">Glossina brevipalpis</name>
    <dbReference type="NCBI Taxonomy" id="37001"/>
    <lineage>
        <taxon>Eukaryota</taxon>
        <taxon>Metazoa</taxon>
        <taxon>Ecdysozoa</taxon>
        <taxon>Arthropoda</taxon>
        <taxon>Hexapoda</taxon>
        <taxon>Insecta</taxon>
        <taxon>Pterygota</taxon>
        <taxon>Neoptera</taxon>
        <taxon>Endopterygota</taxon>
        <taxon>Diptera</taxon>
        <taxon>Brachycera</taxon>
        <taxon>Muscomorpha</taxon>
        <taxon>Hippoboscoidea</taxon>
        <taxon>Glossinidae</taxon>
        <taxon>Glossina</taxon>
    </lineage>
</organism>
<proteinExistence type="predicted"/>
<dbReference type="AlphaFoldDB" id="A0A1A9WXZ8"/>